<evidence type="ECO:0000256" key="3">
    <source>
        <dbReference type="ARBA" id="ARBA00022692"/>
    </source>
</evidence>
<feature type="domain" description="ABC3 transporter permease C-terminal" evidence="7">
    <location>
        <begin position="667"/>
        <end position="780"/>
    </location>
</feature>
<accession>A0A951IVE8</accession>
<dbReference type="PANTHER" id="PTHR30572:SF18">
    <property type="entry name" value="ABC-TYPE MACROLIDE FAMILY EXPORT SYSTEM PERMEASE COMPONENT 2"/>
    <property type="match status" value="1"/>
</dbReference>
<evidence type="ECO:0000256" key="2">
    <source>
        <dbReference type="ARBA" id="ARBA00022475"/>
    </source>
</evidence>
<evidence type="ECO:0000256" key="1">
    <source>
        <dbReference type="ARBA" id="ARBA00004651"/>
    </source>
</evidence>
<keyword evidence="3 6" id="KW-0812">Transmembrane</keyword>
<evidence type="ECO:0000256" key="4">
    <source>
        <dbReference type="ARBA" id="ARBA00022989"/>
    </source>
</evidence>
<dbReference type="GO" id="GO:0005886">
    <property type="term" value="C:plasma membrane"/>
    <property type="evidence" value="ECO:0007669"/>
    <property type="project" value="UniProtKB-SubCell"/>
</dbReference>
<keyword evidence="2" id="KW-1003">Cell membrane</keyword>
<dbReference type="Proteomes" id="UP000727490">
    <property type="component" value="Unassembled WGS sequence"/>
</dbReference>
<feature type="transmembrane region" description="Helical" evidence="6">
    <location>
        <begin position="325"/>
        <end position="353"/>
    </location>
</feature>
<evidence type="ECO:0000259" key="7">
    <source>
        <dbReference type="Pfam" id="PF02687"/>
    </source>
</evidence>
<comment type="caution">
    <text evidence="9">The sequence shown here is derived from an EMBL/GenBank/DDBJ whole genome shotgun (WGS) entry which is preliminary data.</text>
</comment>
<dbReference type="InterPro" id="IPR050250">
    <property type="entry name" value="Macrolide_Exporter_MacB"/>
</dbReference>
<feature type="domain" description="MacB-like periplasmic core" evidence="8">
    <location>
        <begin position="20"/>
        <end position="227"/>
    </location>
</feature>
<dbReference type="AlphaFoldDB" id="A0A951IVE8"/>
<keyword evidence="10" id="KW-1185">Reference proteome</keyword>
<organism evidence="9 10">
    <name type="scientific">Arthrospiribacter ruber</name>
    <dbReference type="NCBI Taxonomy" id="2487934"/>
    <lineage>
        <taxon>Bacteria</taxon>
        <taxon>Pseudomonadati</taxon>
        <taxon>Bacteroidota</taxon>
        <taxon>Cytophagia</taxon>
        <taxon>Cytophagales</taxon>
        <taxon>Cyclobacteriaceae</taxon>
        <taxon>Arthrospiribacter</taxon>
    </lineage>
</organism>
<proteinExistence type="predicted"/>
<feature type="transmembrane region" description="Helical" evidence="6">
    <location>
        <begin position="422"/>
        <end position="441"/>
    </location>
</feature>
<feature type="transmembrane region" description="Helical" evidence="6">
    <location>
        <begin position="700"/>
        <end position="730"/>
    </location>
</feature>
<comment type="subcellular location">
    <subcellularLocation>
        <location evidence="1">Cell membrane</location>
        <topology evidence="1">Multi-pass membrane protein</topology>
    </subcellularLocation>
</comment>
<feature type="transmembrane region" description="Helical" evidence="6">
    <location>
        <begin position="373"/>
        <end position="401"/>
    </location>
</feature>
<evidence type="ECO:0000256" key="6">
    <source>
        <dbReference type="SAM" id="Phobius"/>
    </source>
</evidence>
<dbReference type="InterPro" id="IPR003838">
    <property type="entry name" value="ABC3_permease_C"/>
</dbReference>
<dbReference type="EMBL" id="RPHB01000002">
    <property type="protein sequence ID" value="MBW3467032.1"/>
    <property type="molecule type" value="Genomic_DNA"/>
</dbReference>
<evidence type="ECO:0000259" key="8">
    <source>
        <dbReference type="Pfam" id="PF12704"/>
    </source>
</evidence>
<evidence type="ECO:0000313" key="10">
    <source>
        <dbReference type="Proteomes" id="UP000727490"/>
    </source>
</evidence>
<dbReference type="GO" id="GO:0022857">
    <property type="term" value="F:transmembrane transporter activity"/>
    <property type="evidence" value="ECO:0007669"/>
    <property type="project" value="TreeGrafter"/>
</dbReference>
<dbReference type="PANTHER" id="PTHR30572">
    <property type="entry name" value="MEMBRANE COMPONENT OF TRANSPORTER-RELATED"/>
    <property type="match status" value="1"/>
</dbReference>
<dbReference type="RefSeq" id="WP_219287241.1">
    <property type="nucleotide sequence ID" value="NZ_RPHB01000002.1"/>
</dbReference>
<feature type="transmembrane region" description="Helical" evidence="6">
    <location>
        <begin position="750"/>
        <end position="770"/>
    </location>
</feature>
<sequence>MLRNYLKIAWRNLLKTKAYSFINIFGLVLGMGCSLIIGLWAFQEISFNKFFPDGNLVYKVRTNYLFNGELLNTSMTPAPLAEALKEEVPQIEYAVKIADWGPQLLIKDEKNAFREKGIFASDDFFNIFQMKVISGNPVGAHHSGEQLVISQSVSKKLFGDKSALGEFLMMENQEGNLKTYMVGAVIEDVPANSSVQFDWVVNFKEIEQPWMGWGNTSYTTFVKVLQNTSGESLESVAKNVYANHSDYGKDNYPIFQPLAEIHLFDVFENGKAVGGRISLVRNLSLIGLLILLVSCINFVSLVTARASVRGKEIGIRKVIGANKKALLTQFGYESLLVSAIALMLTLLVVNLVLPLFNSYLGTQLTLEWGSLGFYGIMFAIWLVASLMSSLYPSVFLANLPVFNALKQQVNLGWSGSYFRKSLIVGQFFISSLFIVGIMVFYSQQEFLRKKDLGLERENVLYLPLAGELYHNMEVLQHEAIKSTAIVSATVSTFLPINIQAHSGDLSWPGKAPDLQTHVSAAWVGYDFAKTMGITLKEGREFSPLHPGDSLAYLVNQKALDLMGIEENAIGEEISFWNGPGQIIGVMEDFHLQSLHSPITPLILVLEPENASYLLVRTAEGRLEQAISDLRTVSESINPAYPFEYHFLDQEYERLYLSEQMIGRLILIFGIVAIFISCLGLLGMTAFTVSRKVKEIGIRKVLGASIIEVAALISKSFLGLIFLGWIIALPVAWMLMDSWLDNFAYKIDLQWWYFIGAGALTMLIALFTVSFQSVKAALMNPVDSLRSE</sequence>
<feature type="transmembrane region" description="Helical" evidence="6">
    <location>
        <begin position="283"/>
        <end position="304"/>
    </location>
</feature>
<dbReference type="Pfam" id="PF02687">
    <property type="entry name" value="FtsX"/>
    <property type="match status" value="2"/>
</dbReference>
<keyword evidence="5 6" id="KW-0472">Membrane</keyword>
<evidence type="ECO:0000256" key="5">
    <source>
        <dbReference type="ARBA" id="ARBA00023136"/>
    </source>
</evidence>
<protein>
    <submittedName>
        <fullName evidence="9">ABC transporter permease</fullName>
    </submittedName>
</protein>
<feature type="transmembrane region" description="Helical" evidence="6">
    <location>
        <begin position="21"/>
        <end position="42"/>
    </location>
</feature>
<dbReference type="PROSITE" id="PS51257">
    <property type="entry name" value="PROKAR_LIPOPROTEIN"/>
    <property type="match status" value="1"/>
</dbReference>
<feature type="transmembrane region" description="Helical" evidence="6">
    <location>
        <begin position="664"/>
        <end position="688"/>
    </location>
</feature>
<evidence type="ECO:0000313" key="9">
    <source>
        <dbReference type="EMBL" id="MBW3467032.1"/>
    </source>
</evidence>
<dbReference type="Pfam" id="PF12704">
    <property type="entry name" value="MacB_PCD"/>
    <property type="match status" value="1"/>
</dbReference>
<gene>
    <name evidence="9" type="ORF">EGN73_04305</name>
</gene>
<reference evidence="9 10" key="1">
    <citation type="journal article" date="2020" name="Syst. Appl. Microbiol.">
        <title>Arthrospiribacter ruber gen. nov., sp. nov., a novel bacterium isolated from Arthrospira cultures.</title>
        <authorList>
            <person name="Waleron M."/>
            <person name="Misztak A."/>
            <person name="Waleron M.M."/>
            <person name="Furmaniak M."/>
            <person name="Mrozik A."/>
            <person name="Waleron K."/>
        </authorList>
    </citation>
    <scope>NUCLEOTIDE SEQUENCE [LARGE SCALE GENOMIC DNA]</scope>
    <source>
        <strain evidence="9 10">DPMB0001</strain>
    </source>
</reference>
<dbReference type="InterPro" id="IPR025857">
    <property type="entry name" value="MacB_PCD"/>
</dbReference>
<feature type="domain" description="ABC3 transporter permease C-terminal" evidence="7">
    <location>
        <begin position="285"/>
        <end position="399"/>
    </location>
</feature>
<name>A0A951IVE8_9BACT</name>
<keyword evidence="4 6" id="KW-1133">Transmembrane helix</keyword>